<reference evidence="2 3" key="1">
    <citation type="submission" date="2020-10" db="EMBL/GenBank/DDBJ databases">
        <title>Connecting structure to function with the recovery of over 1000 high-quality activated sludge metagenome-assembled genomes encoding full-length rRNA genes using long-read sequencing.</title>
        <authorList>
            <person name="Singleton C.M."/>
            <person name="Petriglieri F."/>
            <person name="Kristensen J.M."/>
            <person name="Kirkegaard R.H."/>
            <person name="Michaelsen T.Y."/>
            <person name="Andersen M.H."/>
            <person name="Karst S.M."/>
            <person name="Dueholm M.S."/>
            <person name="Nielsen P.H."/>
            <person name="Albertsen M."/>
        </authorList>
    </citation>
    <scope>NUCLEOTIDE SEQUENCE [LARGE SCALE GENOMIC DNA]</scope>
    <source>
        <strain evidence="2">EsbW_18-Q3-R4-48_BATAC.285</strain>
    </source>
</reference>
<dbReference type="InterPro" id="IPR003593">
    <property type="entry name" value="AAA+_ATPase"/>
</dbReference>
<feature type="domain" description="AAA+ ATPase" evidence="1">
    <location>
        <begin position="23"/>
        <end position="323"/>
    </location>
</feature>
<dbReference type="EMBL" id="JADJMH010000040">
    <property type="protein sequence ID" value="MBK7677706.1"/>
    <property type="molecule type" value="Genomic_DNA"/>
</dbReference>
<dbReference type="Pfam" id="PF13304">
    <property type="entry name" value="AAA_21"/>
    <property type="match status" value="1"/>
</dbReference>
<dbReference type="Pfam" id="PF13175">
    <property type="entry name" value="AAA_15"/>
    <property type="match status" value="1"/>
</dbReference>
<accession>A0A935UI34</accession>
<gene>
    <name evidence="2" type="ORF">IPJ27_24845</name>
</gene>
<dbReference type="AlphaFoldDB" id="A0A935UI34"/>
<dbReference type="SUPFAM" id="SSF52540">
    <property type="entry name" value="P-loop containing nucleoside triphosphate hydrolases"/>
    <property type="match status" value="1"/>
</dbReference>
<dbReference type="GO" id="GO:0016887">
    <property type="term" value="F:ATP hydrolysis activity"/>
    <property type="evidence" value="ECO:0007669"/>
    <property type="project" value="InterPro"/>
</dbReference>
<dbReference type="Gene3D" id="3.40.50.300">
    <property type="entry name" value="P-loop containing nucleotide triphosphate hydrolases"/>
    <property type="match status" value="2"/>
</dbReference>
<dbReference type="InterPro" id="IPR003959">
    <property type="entry name" value="ATPase_AAA_core"/>
</dbReference>
<dbReference type="SMART" id="SM00382">
    <property type="entry name" value="AAA"/>
    <property type="match status" value="1"/>
</dbReference>
<evidence type="ECO:0000259" key="1">
    <source>
        <dbReference type="SMART" id="SM00382"/>
    </source>
</evidence>
<evidence type="ECO:0000313" key="3">
    <source>
        <dbReference type="Proteomes" id="UP000697998"/>
    </source>
</evidence>
<dbReference type="PANTHER" id="PTHR43581:SF2">
    <property type="entry name" value="EXCINUCLEASE ATPASE SUBUNIT"/>
    <property type="match status" value="1"/>
</dbReference>
<dbReference type="CDD" id="cd00267">
    <property type="entry name" value="ABC_ATPase"/>
    <property type="match status" value="1"/>
</dbReference>
<dbReference type="Proteomes" id="UP000697998">
    <property type="component" value="Unassembled WGS sequence"/>
</dbReference>
<organism evidence="2 3">
    <name type="scientific">Candidatus Accumulibacter proximus</name>
    <dbReference type="NCBI Taxonomy" id="2954385"/>
    <lineage>
        <taxon>Bacteria</taxon>
        <taxon>Pseudomonadati</taxon>
        <taxon>Pseudomonadota</taxon>
        <taxon>Betaproteobacteria</taxon>
        <taxon>Candidatus Accumulibacter</taxon>
    </lineage>
</organism>
<dbReference type="InterPro" id="IPR041685">
    <property type="entry name" value="AAA_GajA/Old/RecF-like"/>
</dbReference>
<protein>
    <submittedName>
        <fullName evidence="2">AAA family ATPase</fullName>
    </submittedName>
</protein>
<comment type="caution">
    <text evidence="2">The sequence shown here is derived from an EMBL/GenBank/DDBJ whole genome shotgun (WGS) entry which is preliminary data.</text>
</comment>
<dbReference type="InterPro" id="IPR051396">
    <property type="entry name" value="Bact_Antivir_Def_Nuclease"/>
</dbReference>
<dbReference type="GO" id="GO:0005524">
    <property type="term" value="F:ATP binding"/>
    <property type="evidence" value="ECO:0007669"/>
    <property type="project" value="InterPro"/>
</dbReference>
<sequence length="604" mass="68295">MRLLHYLEIENFKRFGERQRIELDHPAVLIGPNNCGKTSAIQALALWSQAVRTWYDARKDSSAKERTATSLNRLNIVAVPVKRTRFFWHNTHVRKGNKDIPLVITVGVEFQGKVRPLPMRFRNLGDELVYCTPSADVIAEMELIAHAATLKVELLYPMSGLDTEEPILQPGRVDVLLGQGRTADVLRNLCLGVAKSSVGDWQRIVALMQRLFNVSLEVPVETARGSIALQYRQPGVKEALDVSSAGRGFLQMLLVFAYLYAHKGSVLLVDEPDAHLEILRQKQVYVLLRDIAGENGSQVILVTHSEVILDEALDTNLTLLLEGQADDLAKKQDIRNSLKHFGAEHYVKARERGYVLYVEGGTDVDMLRALAERLDHPVARVWDERVNSFYVQNNYPLQDALAELERVEGGFGVTPRDHFNGLRNLLPELRGLAILDNDGQNRQDKDEGALKIRYWRRYEAENYFVTPEVLRQYALSRFPADDLFMAEQREASEASLSEVVVELVFDGDKDDFKLWQESPAEARRLVWEAKTERRKLSTLAEEFFRRLAKKHGGAMLLKKGELHGLVALATLTPAAEAEVRAKLDLLEEVFQVARVRGEQTAGTE</sequence>
<dbReference type="PANTHER" id="PTHR43581">
    <property type="entry name" value="ATP/GTP PHOSPHATASE"/>
    <property type="match status" value="1"/>
</dbReference>
<name>A0A935UI34_9PROT</name>
<evidence type="ECO:0000313" key="2">
    <source>
        <dbReference type="EMBL" id="MBK7677706.1"/>
    </source>
</evidence>
<proteinExistence type="predicted"/>
<dbReference type="InterPro" id="IPR027417">
    <property type="entry name" value="P-loop_NTPase"/>
</dbReference>